<keyword evidence="2" id="KW-0812">Transmembrane</keyword>
<evidence type="ECO:0000313" key="3">
    <source>
        <dbReference type="EMBL" id="CAB4125119.1"/>
    </source>
</evidence>
<evidence type="ECO:0000256" key="2">
    <source>
        <dbReference type="SAM" id="Phobius"/>
    </source>
</evidence>
<gene>
    <name evidence="4" type="ORF">UFOVP181_111</name>
    <name evidence="3" type="ORF">UFOVP57_51</name>
</gene>
<proteinExistence type="predicted"/>
<evidence type="ECO:0000313" key="4">
    <source>
        <dbReference type="EMBL" id="CAB5208667.1"/>
    </source>
</evidence>
<sequence length="408" mass="45046">MILAWLLLATGLTISAVAIYYSVVGLAAIFSAAFIPIIIMGGSLEIAKLVCASWLKANWYRVPRLLKIYMTTAVIVLMLITSMGIFGFLSKAHSDQSLVSGDVMSKIAVYDEKIKTAKDNIDANRKALKQMDEAVDQVMARSTTEGGADKAVAIRRGQAKERSRLQAEIASEQKIVAQQQELRAPIAAEVRKVEAEVGPIKYIAAFVYGATDESILEKAVTWVIITIIVVFDPLAVIMLLAAQMSFAWLKKPEEETVEELIEDEQDEPVKARVIPDTSWMKPNKFWPFPAKEQTHTLDEVIGETPATALGGDITAPEESIEKPVLITRIAYPESNTVIPPVAEESELDKWNKMIDQAEKAVEAEKAAEAELVRGEELLQSEEEPAADSKKKTYMTKDQTGHIQVKSRE</sequence>
<dbReference type="EMBL" id="LR796187">
    <property type="protein sequence ID" value="CAB4125119.1"/>
    <property type="molecule type" value="Genomic_DNA"/>
</dbReference>
<feature type="transmembrane region" description="Helical" evidence="2">
    <location>
        <begin position="68"/>
        <end position="89"/>
    </location>
</feature>
<protein>
    <submittedName>
        <fullName evidence="3">Uncharacterized protein</fullName>
    </submittedName>
</protein>
<keyword evidence="2" id="KW-0472">Membrane</keyword>
<accession>A0A6J5KYT9</accession>
<dbReference type="EMBL" id="LR798231">
    <property type="protein sequence ID" value="CAB5208667.1"/>
    <property type="molecule type" value="Genomic_DNA"/>
</dbReference>
<feature type="transmembrane region" description="Helical" evidence="2">
    <location>
        <begin position="28"/>
        <end position="47"/>
    </location>
</feature>
<reference evidence="3" key="1">
    <citation type="submission" date="2020-04" db="EMBL/GenBank/DDBJ databases">
        <authorList>
            <person name="Chiriac C."/>
            <person name="Salcher M."/>
            <person name="Ghai R."/>
            <person name="Kavagutti S V."/>
        </authorList>
    </citation>
    <scope>NUCLEOTIDE SEQUENCE</scope>
</reference>
<organism evidence="3">
    <name type="scientific">uncultured Caudovirales phage</name>
    <dbReference type="NCBI Taxonomy" id="2100421"/>
    <lineage>
        <taxon>Viruses</taxon>
        <taxon>Duplodnaviria</taxon>
        <taxon>Heunggongvirae</taxon>
        <taxon>Uroviricota</taxon>
        <taxon>Caudoviricetes</taxon>
        <taxon>Peduoviridae</taxon>
        <taxon>Maltschvirus</taxon>
        <taxon>Maltschvirus maltsch</taxon>
    </lineage>
</organism>
<feature type="region of interest" description="Disordered" evidence="1">
    <location>
        <begin position="372"/>
        <end position="408"/>
    </location>
</feature>
<feature type="transmembrane region" description="Helical" evidence="2">
    <location>
        <begin position="219"/>
        <end position="242"/>
    </location>
</feature>
<keyword evidence="2" id="KW-1133">Transmembrane helix</keyword>
<evidence type="ECO:0000256" key="1">
    <source>
        <dbReference type="SAM" id="MobiDB-lite"/>
    </source>
</evidence>
<name>A0A6J5KYT9_9CAUD</name>